<dbReference type="Gene3D" id="3.40.1350.10">
    <property type="match status" value="1"/>
</dbReference>
<proteinExistence type="predicted"/>
<organism evidence="1 2">
    <name type="scientific">Cellulomonas avistercoris</name>
    <dbReference type="NCBI Taxonomy" id="2762242"/>
    <lineage>
        <taxon>Bacteria</taxon>
        <taxon>Bacillati</taxon>
        <taxon>Actinomycetota</taxon>
        <taxon>Actinomycetes</taxon>
        <taxon>Micrococcales</taxon>
        <taxon>Cellulomonadaceae</taxon>
        <taxon>Cellulomonas</taxon>
    </lineage>
</organism>
<accession>A0ABR8QFF3</accession>
<comment type="caution">
    <text evidence="1">The sequence shown here is derived from an EMBL/GenBank/DDBJ whole genome shotgun (WGS) entry which is preliminary data.</text>
</comment>
<gene>
    <name evidence="1" type="ORF">H9657_12850</name>
</gene>
<evidence type="ECO:0000313" key="2">
    <source>
        <dbReference type="Proteomes" id="UP000604241"/>
    </source>
</evidence>
<reference evidence="1 2" key="1">
    <citation type="submission" date="2020-08" db="EMBL/GenBank/DDBJ databases">
        <title>A Genomic Blueprint of the Chicken Gut Microbiome.</title>
        <authorList>
            <person name="Gilroy R."/>
            <person name="Ravi A."/>
            <person name="Getino M."/>
            <person name="Pursley I."/>
            <person name="Horton D.L."/>
            <person name="Alikhan N.-F."/>
            <person name="Baker D."/>
            <person name="Gharbi K."/>
            <person name="Hall N."/>
            <person name="Watson M."/>
            <person name="Adriaenssens E.M."/>
            <person name="Foster-Nyarko E."/>
            <person name="Jarju S."/>
            <person name="Secka A."/>
            <person name="Antonio M."/>
            <person name="Oren A."/>
            <person name="Chaudhuri R."/>
            <person name="La Ragione R.M."/>
            <person name="Hildebrand F."/>
            <person name="Pallen M.J."/>
        </authorList>
    </citation>
    <scope>NUCLEOTIDE SEQUENCE [LARGE SCALE GENOMIC DNA]</scope>
    <source>
        <strain evidence="1 2">Sa3CUA2</strain>
    </source>
</reference>
<dbReference type="Proteomes" id="UP000604241">
    <property type="component" value="Unassembled WGS sequence"/>
</dbReference>
<name>A0ABR8QFF3_9CELL</name>
<dbReference type="RefSeq" id="WP_191783805.1">
    <property type="nucleotide sequence ID" value="NZ_JACSQV010000010.1"/>
</dbReference>
<keyword evidence="2" id="KW-1185">Reference proteome</keyword>
<dbReference type="InterPro" id="IPR011856">
    <property type="entry name" value="tRNA_endonuc-like_dom_sf"/>
</dbReference>
<sequence length="192" mass="21246">MAVDTKMTGTIGEHYVCAMLARHGWAPALTRDGLARTDILAAQTTGERRAIEVQVKSIRSAAKNPDWPLGTNSQGVALNDREWFVFVLIDPSPAGNMRTFVVPRDHVAATIWIEHQHWLTEPGVRAGKRNTPLSNARSSLAAFVGYEDRWDLLLESAHDAPVLLPPVLRKYAMEERVGLPAGHPWIGSLPVW</sequence>
<evidence type="ECO:0000313" key="1">
    <source>
        <dbReference type="EMBL" id="MBD7919160.1"/>
    </source>
</evidence>
<protein>
    <recommendedName>
        <fullName evidence="3">DUF4365 domain-containing protein</fullName>
    </recommendedName>
</protein>
<dbReference type="EMBL" id="JACSQV010000010">
    <property type="protein sequence ID" value="MBD7919160.1"/>
    <property type="molecule type" value="Genomic_DNA"/>
</dbReference>
<evidence type="ECO:0008006" key="3">
    <source>
        <dbReference type="Google" id="ProtNLM"/>
    </source>
</evidence>